<gene>
    <name evidence="3" type="ORF">MAR_016217</name>
</gene>
<dbReference type="Proteomes" id="UP001164746">
    <property type="component" value="Chromosome 12"/>
</dbReference>
<name>A0ABY7FJ79_MYAAR</name>
<sequence>MKSLILFAVLVIGARCQSFSQCDTFILKLDCSTRALSPTCGSNGVDYQNSLHVTALTSCKGAGVTSPGMTTTGRMTTTAGGPMTTLDPLFINHNQLQDFFCLELMHEACPTNTERVCGTDGVTYSNVCVSN</sequence>
<protein>
    <recommendedName>
        <fullName evidence="2">Kazal-like domain-containing protein</fullName>
    </recommendedName>
</protein>
<dbReference type="Gene3D" id="3.30.60.30">
    <property type="match status" value="1"/>
</dbReference>
<dbReference type="PROSITE" id="PS51465">
    <property type="entry name" value="KAZAL_2"/>
    <property type="match status" value="1"/>
</dbReference>
<dbReference type="EMBL" id="CP111023">
    <property type="protein sequence ID" value="WAR22243.1"/>
    <property type="molecule type" value="Genomic_DNA"/>
</dbReference>
<dbReference type="Pfam" id="PF07648">
    <property type="entry name" value="Kazal_2"/>
    <property type="match status" value="1"/>
</dbReference>
<organism evidence="3 4">
    <name type="scientific">Mya arenaria</name>
    <name type="common">Soft-shell clam</name>
    <dbReference type="NCBI Taxonomy" id="6604"/>
    <lineage>
        <taxon>Eukaryota</taxon>
        <taxon>Metazoa</taxon>
        <taxon>Spiralia</taxon>
        <taxon>Lophotrochozoa</taxon>
        <taxon>Mollusca</taxon>
        <taxon>Bivalvia</taxon>
        <taxon>Autobranchia</taxon>
        <taxon>Heteroconchia</taxon>
        <taxon>Euheterodonta</taxon>
        <taxon>Imparidentia</taxon>
        <taxon>Neoheterodontei</taxon>
        <taxon>Myida</taxon>
        <taxon>Myoidea</taxon>
        <taxon>Myidae</taxon>
        <taxon>Mya</taxon>
    </lineage>
</organism>
<dbReference type="Pfam" id="PF00050">
    <property type="entry name" value="Kazal_1"/>
    <property type="match status" value="1"/>
</dbReference>
<dbReference type="SUPFAM" id="SSF100895">
    <property type="entry name" value="Kazal-type serine protease inhibitors"/>
    <property type="match status" value="2"/>
</dbReference>
<dbReference type="InterPro" id="IPR002350">
    <property type="entry name" value="Kazal_dom"/>
</dbReference>
<evidence type="ECO:0000256" key="1">
    <source>
        <dbReference type="SAM" id="SignalP"/>
    </source>
</evidence>
<feature type="domain" description="Kazal-like" evidence="2">
    <location>
        <begin position="95"/>
        <end position="131"/>
    </location>
</feature>
<accession>A0ABY7FJ79</accession>
<feature type="chain" id="PRO_5045150832" description="Kazal-like domain-containing protein" evidence="1">
    <location>
        <begin position="17"/>
        <end position="131"/>
    </location>
</feature>
<evidence type="ECO:0000313" key="3">
    <source>
        <dbReference type="EMBL" id="WAR22243.1"/>
    </source>
</evidence>
<keyword evidence="4" id="KW-1185">Reference proteome</keyword>
<reference evidence="3" key="1">
    <citation type="submission" date="2022-11" db="EMBL/GenBank/DDBJ databases">
        <title>Centuries of genome instability and evolution in soft-shell clam transmissible cancer (bioRxiv).</title>
        <authorList>
            <person name="Hart S.F.M."/>
            <person name="Yonemitsu M.A."/>
            <person name="Giersch R.M."/>
            <person name="Beal B.F."/>
            <person name="Arriagada G."/>
            <person name="Davis B.W."/>
            <person name="Ostrander E.A."/>
            <person name="Goff S.P."/>
            <person name="Metzger M.J."/>
        </authorList>
    </citation>
    <scope>NUCLEOTIDE SEQUENCE</scope>
    <source>
        <strain evidence="3">MELC-2E11</strain>
        <tissue evidence="3">Siphon/mantle</tissue>
    </source>
</reference>
<keyword evidence="1" id="KW-0732">Signal</keyword>
<dbReference type="InterPro" id="IPR036058">
    <property type="entry name" value="Kazal_dom_sf"/>
</dbReference>
<evidence type="ECO:0000259" key="2">
    <source>
        <dbReference type="PROSITE" id="PS51465"/>
    </source>
</evidence>
<evidence type="ECO:0000313" key="4">
    <source>
        <dbReference type="Proteomes" id="UP001164746"/>
    </source>
</evidence>
<feature type="signal peptide" evidence="1">
    <location>
        <begin position="1"/>
        <end position="16"/>
    </location>
</feature>
<proteinExistence type="predicted"/>